<feature type="domain" description="Erythromycin biosynthesis protein CIII-like C-terminal" evidence="2">
    <location>
        <begin position="232"/>
        <end position="374"/>
    </location>
</feature>
<sequence>MRILFVAGPSPATVFGLASLAVAARQAGHRVIVAGTEELVPHITGVGLPGAAVTPRTWESLIVTDRSGGAVPRMPRGVEPERRHHGGWFGRLAAESLHGLRELAAHWRPGLVVGGSMSYAAPLLAAELGVPYVRQAWDLYDTRGVDPYAAEELRPELAALGLDRLPEPDLRVDVCPPSLRPPDADPAQPMRWIPYNRQQALEPWMYGRGDRPRVCVTSGSRETEANRDFLGRLVADLAAFDAEILVAAPEEAAARLRETAGRVRIGWMPLDVVAPTCDLLVHHGGGVTGMTALAAGTPQLLLSRWDIFASTMRRTAERGAARVLFPEDTSPEAVLRACRELLEEPGPRKRSAEIAAEIAALPGPAEVVTVLERLAA</sequence>
<dbReference type="RefSeq" id="WP_190107309.1">
    <property type="nucleotide sequence ID" value="NZ_BMUH01000023.1"/>
</dbReference>
<dbReference type="Pfam" id="PF06722">
    <property type="entry name" value="EryCIII-like_C"/>
    <property type="match status" value="1"/>
</dbReference>
<proteinExistence type="predicted"/>
<evidence type="ECO:0000313" key="4">
    <source>
        <dbReference type="EMBL" id="UZX20952.1"/>
    </source>
</evidence>
<feature type="domain" description="Erythromycin biosynthesis protein CIII-like N-terminal" evidence="3">
    <location>
        <begin position="23"/>
        <end position="219"/>
    </location>
</feature>
<evidence type="ECO:0000256" key="1">
    <source>
        <dbReference type="ARBA" id="ARBA00022679"/>
    </source>
</evidence>
<dbReference type="Proteomes" id="UP001164506">
    <property type="component" value="Chromosome"/>
</dbReference>
<keyword evidence="5" id="KW-1185">Reference proteome</keyword>
<evidence type="ECO:0000313" key="5">
    <source>
        <dbReference type="Proteomes" id="UP001164506"/>
    </source>
</evidence>
<evidence type="ECO:0000259" key="3">
    <source>
        <dbReference type="Pfam" id="PF21036"/>
    </source>
</evidence>
<accession>A0ABY6QWA4</accession>
<dbReference type="EMBL" id="CP084204">
    <property type="protein sequence ID" value="UZX20952.1"/>
    <property type="molecule type" value="Genomic_DNA"/>
</dbReference>
<dbReference type="InterPro" id="IPR002213">
    <property type="entry name" value="UDP_glucos_trans"/>
</dbReference>
<dbReference type="SUPFAM" id="SSF53756">
    <property type="entry name" value="UDP-Glycosyltransferase/glycogen phosphorylase"/>
    <property type="match status" value="1"/>
</dbReference>
<organism evidence="4 5">
    <name type="scientific">Streptomyces tanashiensis</name>
    <dbReference type="NCBI Taxonomy" id="67367"/>
    <lineage>
        <taxon>Bacteria</taxon>
        <taxon>Bacillati</taxon>
        <taxon>Actinomycetota</taxon>
        <taxon>Actinomycetes</taxon>
        <taxon>Kitasatosporales</taxon>
        <taxon>Streptomycetaceae</taxon>
        <taxon>Streptomyces</taxon>
    </lineage>
</organism>
<dbReference type="CDD" id="cd03784">
    <property type="entry name" value="GT1_Gtf-like"/>
    <property type="match status" value="1"/>
</dbReference>
<dbReference type="InterPro" id="IPR010610">
    <property type="entry name" value="EryCIII-like_C"/>
</dbReference>
<dbReference type="InterPro" id="IPR048284">
    <property type="entry name" value="EryCIII-like_N"/>
</dbReference>
<dbReference type="GeneID" id="95599694"/>
<reference evidence="4" key="1">
    <citation type="submission" date="2021-09" db="EMBL/GenBank/DDBJ databases">
        <title>Complete genome sequence and metabolic characterization of Streptomyces tanashiensis DSM 731 the producer of antibacterial Kalafungin and diverse secondary metabolites.</title>
        <authorList>
            <person name="Abbasi M.N."/>
            <person name="Anwar M.N."/>
            <person name="Alam K."/>
            <person name="Shoaib M."/>
            <person name="Lin Z."/>
            <person name="Hayat M."/>
            <person name="Ali M.I."/>
            <person name="Malik H.M.T."/>
            <person name="Ahmed I."/>
            <person name="Li A."/>
            <person name="Hailong Wang H."/>
            <person name="Zhang Y."/>
        </authorList>
    </citation>
    <scope>NUCLEOTIDE SEQUENCE</scope>
    <source>
        <strain evidence="4">Kala</strain>
    </source>
</reference>
<name>A0ABY6QWA4_9ACTN</name>
<gene>
    <name evidence="4" type="ORF">LDH80_09605</name>
</gene>
<dbReference type="Gene3D" id="3.40.50.2000">
    <property type="entry name" value="Glycogen Phosphorylase B"/>
    <property type="match status" value="2"/>
</dbReference>
<protein>
    <submittedName>
        <fullName evidence="4">DUF1205 domain-containing protein</fullName>
    </submittedName>
</protein>
<dbReference type="Pfam" id="PF21036">
    <property type="entry name" value="EryCIII-like_N"/>
    <property type="match status" value="1"/>
</dbReference>
<evidence type="ECO:0000259" key="2">
    <source>
        <dbReference type="Pfam" id="PF06722"/>
    </source>
</evidence>
<keyword evidence="1" id="KW-0808">Transferase</keyword>